<organism evidence="1 2">
    <name type="scientific">Microbacterium resistens</name>
    <dbReference type="NCBI Taxonomy" id="156977"/>
    <lineage>
        <taxon>Bacteria</taxon>
        <taxon>Bacillati</taxon>
        <taxon>Actinomycetota</taxon>
        <taxon>Actinomycetes</taxon>
        <taxon>Micrococcales</taxon>
        <taxon>Microbacteriaceae</taxon>
        <taxon>Microbacterium</taxon>
    </lineage>
</organism>
<keyword evidence="2" id="KW-1185">Reference proteome</keyword>
<gene>
    <name evidence="1" type="ORF">J2Y69_003079</name>
</gene>
<dbReference type="RefSeq" id="WP_310022312.1">
    <property type="nucleotide sequence ID" value="NZ_JAVDUM010000014.1"/>
</dbReference>
<evidence type="ECO:0000313" key="2">
    <source>
        <dbReference type="Proteomes" id="UP001259347"/>
    </source>
</evidence>
<sequence>MTVPVERTPAAQLTTARLLLAQFDEQIREFERMGAKRRVRTVRGRDLSARIGGLRRGRATWAQRVERLAEQIASESE</sequence>
<dbReference type="Proteomes" id="UP001259347">
    <property type="component" value="Unassembled WGS sequence"/>
</dbReference>
<protein>
    <submittedName>
        <fullName evidence="1">Uncharacterized protein</fullName>
    </submittedName>
</protein>
<evidence type="ECO:0000313" key="1">
    <source>
        <dbReference type="EMBL" id="MDR6868463.1"/>
    </source>
</evidence>
<name>A0ABU1SHJ9_9MICO</name>
<dbReference type="EMBL" id="JAVDUM010000014">
    <property type="protein sequence ID" value="MDR6868463.1"/>
    <property type="molecule type" value="Genomic_DNA"/>
</dbReference>
<accession>A0ABU1SHJ9</accession>
<comment type="caution">
    <text evidence="1">The sequence shown here is derived from an EMBL/GenBank/DDBJ whole genome shotgun (WGS) entry which is preliminary data.</text>
</comment>
<proteinExistence type="predicted"/>
<reference evidence="1 2" key="1">
    <citation type="submission" date="2023-07" db="EMBL/GenBank/DDBJ databases">
        <title>Sorghum-associated microbial communities from plants grown in Nebraska, USA.</title>
        <authorList>
            <person name="Schachtman D."/>
        </authorList>
    </citation>
    <scope>NUCLEOTIDE SEQUENCE [LARGE SCALE GENOMIC DNA]</scope>
    <source>
        <strain evidence="1 2">2980</strain>
    </source>
</reference>